<keyword evidence="2" id="KW-0449">Lipoprotein</keyword>
<dbReference type="InterPro" id="IPR005297">
    <property type="entry name" value="Lipoprotein_repeat"/>
</dbReference>
<feature type="chain" id="PRO_5039477993" evidence="1">
    <location>
        <begin position="23"/>
        <end position="292"/>
    </location>
</feature>
<reference evidence="2 3" key="1">
    <citation type="submission" date="2018-11" db="EMBL/GenBank/DDBJ databases">
        <title>Sequencing the genomes of 1000 actinobacteria strains.</title>
        <authorList>
            <person name="Klenk H.-P."/>
        </authorList>
    </citation>
    <scope>NUCLEOTIDE SEQUENCE [LARGE SCALE GENOMIC DNA]</scope>
    <source>
        <strain evidence="2 3">DSM 44348</strain>
    </source>
</reference>
<protein>
    <submittedName>
        <fullName evidence="2">Putative lipoprotein with Yx(FWY)xxD motif</fullName>
    </submittedName>
</protein>
<keyword evidence="3" id="KW-1185">Reference proteome</keyword>
<gene>
    <name evidence="2" type="ORF">EDD35_5668</name>
</gene>
<organism evidence="2 3">
    <name type="scientific">Amycolatopsis thermoflava</name>
    <dbReference type="NCBI Taxonomy" id="84480"/>
    <lineage>
        <taxon>Bacteria</taxon>
        <taxon>Bacillati</taxon>
        <taxon>Actinomycetota</taxon>
        <taxon>Actinomycetes</taxon>
        <taxon>Pseudonocardiales</taxon>
        <taxon>Pseudonocardiaceae</taxon>
        <taxon>Amycolatopsis</taxon>
        <taxon>Amycolatopsis methanolica group</taxon>
    </lineage>
</organism>
<dbReference type="PROSITE" id="PS51257">
    <property type="entry name" value="PROKAR_LIPOPROTEIN"/>
    <property type="match status" value="1"/>
</dbReference>
<sequence length="292" mass="29699">MTARNVLPAAALAGLALLTACGQGEPGPAAAPVVIQQAAAAQPAVGLVASDVDGLGPVLTDSNGMTLYRFDRDTARPPKSACAGECATTWPPVVATGPVDVRGVDATLVGTVARADGTQQVMVNGWPVYRYAKDTVAGDAKGQGVGGTWAAITPTGAKAATPETAIRTTNIPGLDTVLTDGDGRTIYLFTKDGKNPPKTTCAGQCATTWPPVVARGETRVEGVDPKLIGTVTRPDGTEQVTVGGWPVYTYAQDTAPGQANGHTVGGTWFAIETNGCKVAAEKKPLAVAPSSY</sequence>
<dbReference type="EMBL" id="RKHY01000001">
    <property type="protein sequence ID" value="ROS43263.1"/>
    <property type="molecule type" value="Genomic_DNA"/>
</dbReference>
<dbReference type="Proteomes" id="UP000274843">
    <property type="component" value="Unassembled WGS sequence"/>
</dbReference>
<dbReference type="AlphaFoldDB" id="A0A3N2H2W9"/>
<dbReference type="RefSeq" id="WP_123685574.1">
    <property type="nucleotide sequence ID" value="NZ_RKHY01000001.1"/>
</dbReference>
<dbReference type="InterPro" id="IPR047910">
    <property type="entry name" value="SCO0930-like"/>
</dbReference>
<comment type="caution">
    <text evidence="2">The sequence shown here is derived from an EMBL/GenBank/DDBJ whole genome shotgun (WGS) entry which is preliminary data.</text>
</comment>
<feature type="signal peptide" evidence="1">
    <location>
        <begin position="1"/>
        <end position="22"/>
    </location>
</feature>
<evidence type="ECO:0000313" key="2">
    <source>
        <dbReference type="EMBL" id="ROS43263.1"/>
    </source>
</evidence>
<dbReference type="PANTHER" id="PTHR39335">
    <property type="entry name" value="BLL4220 PROTEIN"/>
    <property type="match status" value="1"/>
</dbReference>
<dbReference type="GeneID" id="301846956"/>
<dbReference type="NCBIfam" id="NF040526">
    <property type="entry name" value="SCO0930_lipo"/>
    <property type="match status" value="1"/>
</dbReference>
<dbReference type="PANTHER" id="PTHR39335:SF1">
    <property type="entry name" value="BLL4220 PROTEIN"/>
    <property type="match status" value="1"/>
</dbReference>
<accession>A0A3N2H2W9</accession>
<evidence type="ECO:0000313" key="3">
    <source>
        <dbReference type="Proteomes" id="UP000274843"/>
    </source>
</evidence>
<keyword evidence="1" id="KW-0732">Signal</keyword>
<dbReference type="GO" id="GO:0043448">
    <property type="term" value="P:alkane catabolic process"/>
    <property type="evidence" value="ECO:0007669"/>
    <property type="project" value="TreeGrafter"/>
</dbReference>
<name>A0A3N2H2W9_9PSEU</name>
<proteinExistence type="predicted"/>
<dbReference type="Pfam" id="PF03640">
    <property type="entry name" value="Lipoprotein_15"/>
    <property type="match status" value="4"/>
</dbReference>
<evidence type="ECO:0000256" key="1">
    <source>
        <dbReference type="SAM" id="SignalP"/>
    </source>
</evidence>